<feature type="domain" description="Photolyase/cryptochrome alpha/beta" evidence="8">
    <location>
        <begin position="5"/>
        <end position="142"/>
    </location>
</feature>
<feature type="binding site" evidence="6">
    <location>
        <position position="232"/>
    </location>
    <ligand>
        <name>FAD</name>
        <dbReference type="ChEBI" id="CHEBI:57692"/>
    </ligand>
</feature>
<evidence type="ECO:0000259" key="8">
    <source>
        <dbReference type="PROSITE" id="PS51645"/>
    </source>
</evidence>
<dbReference type="GO" id="GO:0071949">
    <property type="term" value="F:FAD binding"/>
    <property type="evidence" value="ECO:0007669"/>
    <property type="project" value="TreeGrafter"/>
</dbReference>
<reference evidence="9 10" key="1">
    <citation type="journal article" date="2017" name="Int. J. Syst. Evol. Microbiol.">
        <title>Mucilaginibacterpsychrotolerans sp. nov., isolated from peatlands.</title>
        <authorList>
            <person name="Deng Y."/>
            <person name="Shen L."/>
            <person name="Xu B."/>
            <person name="Liu Y."/>
            <person name="Gu Z."/>
            <person name="Liu H."/>
            <person name="Zhou Y."/>
        </authorList>
    </citation>
    <scope>NUCLEOTIDE SEQUENCE [LARGE SCALE GENOMIC DNA]</scope>
    <source>
        <strain evidence="9 10">NH7-4</strain>
    </source>
</reference>
<dbReference type="SUPFAM" id="SSF48173">
    <property type="entry name" value="Cryptochrome/photolyase FAD-binding domain"/>
    <property type="match status" value="1"/>
</dbReference>
<evidence type="ECO:0000256" key="1">
    <source>
        <dbReference type="ARBA" id="ARBA00005862"/>
    </source>
</evidence>
<keyword evidence="3 6" id="KW-0285">Flavoprotein</keyword>
<accession>A0A4Y8SBZ9</accession>
<feature type="binding site" evidence="6">
    <location>
        <begin position="245"/>
        <end position="249"/>
    </location>
    <ligand>
        <name>FAD</name>
        <dbReference type="ChEBI" id="CHEBI:57692"/>
    </ligand>
</feature>
<feature type="binding site" evidence="6">
    <location>
        <begin position="285"/>
        <end position="292"/>
    </location>
    <ligand>
        <name>FAD</name>
        <dbReference type="ChEBI" id="CHEBI:57692"/>
    </ligand>
</feature>
<dbReference type="Gene3D" id="1.10.579.10">
    <property type="entry name" value="DNA Cyclobutane Dipyrimidine Photolyase, subunit A, domain 3"/>
    <property type="match status" value="1"/>
</dbReference>
<evidence type="ECO:0000256" key="5">
    <source>
        <dbReference type="ARBA" id="ARBA00022991"/>
    </source>
</evidence>
<dbReference type="InterPro" id="IPR006050">
    <property type="entry name" value="DNA_photolyase_N"/>
</dbReference>
<dbReference type="EMBL" id="SOZE01000017">
    <property type="protein sequence ID" value="TFF36120.1"/>
    <property type="molecule type" value="Genomic_DNA"/>
</dbReference>
<evidence type="ECO:0000256" key="4">
    <source>
        <dbReference type="ARBA" id="ARBA00022827"/>
    </source>
</evidence>
<dbReference type="AlphaFoldDB" id="A0A4Y8SBZ9"/>
<organism evidence="9 10">
    <name type="scientific">Mucilaginibacter psychrotolerans</name>
    <dbReference type="NCBI Taxonomy" id="1524096"/>
    <lineage>
        <taxon>Bacteria</taxon>
        <taxon>Pseudomonadati</taxon>
        <taxon>Bacteroidota</taxon>
        <taxon>Sphingobacteriia</taxon>
        <taxon>Sphingobacteriales</taxon>
        <taxon>Sphingobacteriaceae</taxon>
        <taxon>Mucilaginibacter</taxon>
    </lineage>
</organism>
<dbReference type="RefSeq" id="WP_133232448.1">
    <property type="nucleotide sequence ID" value="NZ_SOZE01000017.1"/>
</dbReference>
<dbReference type="InterPro" id="IPR005101">
    <property type="entry name" value="Cryptochr/Photolyase_FAD-bd"/>
</dbReference>
<name>A0A4Y8SBZ9_9SPHI</name>
<comment type="similarity">
    <text evidence="1 7">Belongs to the DNA photolyase class-1 family.</text>
</comment>
<dbReference type="InterPro" id="IPR036155">
    <property type="entry name" value="Crypto/Photolyase_N_sf"/>
</dbReference>
<dbReference type="GO" id="GO:0003904">
    <property type="term" value="F:deoxyribodipyrimidine photo-lyase activity"/>
    <property type="evidence" value="ECO:0007669"/>
    <property type="project" value="TreeGrafter"/>
</dbReference>
<dbReference type="PROSITE" id="PS51645">
    <property type="entry name" value="PHR_CRY_ALPHA_BETA"/>
    <property type="match status" value="1"/>
</dbReference>
<protein>
    <recommendedName>
        <fullName evidence="2 7">Cryptochrome DASH</fullName>
    </recommendedName>
</protein>
<keyword evidence="10" id="KW-1185">Reference proteome</keyword>
<evidence type="ECO:0000256" key="7">
    <source>
        <dbReference type="RuleBase" id="RU367151"/>
    </source>
</evidence>
<dbReference type="Gene3D" id="3.40.50.620">
    <property type="entry name" value="HUPs"/>
    <property type="match status" value="1"/>
</dbReference>
<comment type="caution">
    <text evidence="9">The sequence shown here is derived from an EMBL/GenBank/DDBJ whole genome shotgun (WGS) entry which is preliminary data.</text>
</comment>
<dbReference type="PANTHER" id="PTHR11455:SF22">
    <property type="entry name" value="CRYPTOCHROME DASH"/>
    <property type="match status" value="1"/>
</dbReference>
<dbReference type="SUPFAM" id="SSF52425">
    <property type="entry name" value="Cryptochrome/photolyase, N-terminal domain"/>
    <property type="match status" value="1"/>
</dbReference>
<evidence type="ECO:0000313" key="10">
    <source>
        <dbReference type="Proteomes" id="UP000297540"/>
    </source>
</evidence>
<feature type="binding site" evidence="6">
    <location>
        <begin position="383"/>
        <end position="385"/>
    </location>
    <ligand>
        <name>FAD</name>
        <dbReference type="ChEBI" id="CHEBI:57692"/>
    </ligand>
</feature>
<dbReference type="Proteomes" id="UP000297540">
    <property type="component" value="Unassembled WGS sequence"/>
</dbReference>
<gene>
    <name evidence="9" type="ORF">E2R66_16365</name>
</gene>
<comment type="cofactor">
    <cofactor evidence="7">
        <name>(6R)-5,10-methylene-5,6,7,8-tetrahydrofolate</name>
        <dbReference type="ChEBI" id="CHEBI:15636"/>
    </cofactor>
    <text evidence="7">Binds 1 5,10-methenyltetrahydrofolate (MTHF) per subunit.</text>
</comment>
<dbReference type="NCBIfam" id="TIGR02765">
    <property type="entry name" value="crypto_DASH"/>
    <property type="match status" value="1"/>
</dbReference>
<evidence type="ECO:0000313" key="9">
    <source>
        <dbReference type="EMBL" id="TFF36120.1"/>
    </source>
</evidence>
<sequence length="438" mass="49990">MSVKRIALVWFKTNLRLCDNECLYKAVAENDEVIPFYCLDEQLLQTTPFGFKKAGIFRLKFLKESLQQLDNDLRVVGSGLLVLKGKSEVEIAHLAKAYSAQSIYAEKEVAPEELHLTTKVKDELLKLNCFFFDFECRNLLHTADLPFAVAALPEIFTSFRKQVESKVAIRSVLPQPLSITTPPLPDFSMPDELVLTYAEADPRAAIQFKGGAKAANQRLQRYIYETQALSTYKETRNGMIGANYSSKFSAWLALGCISAREIYAEVKAYESQFGANESTYWMIFELLWRDYFWFCMQKNGARYFLRSPVLQTRAANSMTFDTALGKWINGQTGVPFVDANMTELKLTGFMSNRGRQNVASYFCNDLKLDWRYGAAYFEHQLIDYDVCSNWGNWAYLAGVGNDPRANRYFNIDKQAAVYDADGSYRQLWKMPDGNTLAE</sequence>
<dbReference type="Pfam" id="PF03441">
    <property type="entry name" value="FAD_binding_7"/>
    <property type="match status" value="1"/>
</dbReference>
<dbReference type="GO" id="GO:0003677">
    <property type="term" value="F:DNA binding"/>
    <property type="evidence" value="ECO:0007669"/>
    <property type="project" value="TreeGrafter"/>
</dbReference>
<dbReference type="InterPro" id="IPR002081">
    <property type="entry name" value="Cryptochrome/DNA_photolyase_1"/>
</dbReference>
<evidence type="ECO:0000256" key="6">
    <source>
        <dbReference type="PIRSR" id="PIRSR602081-1"/>
    </source>
</evidence>
<dbReference type="PRINTS" id="PR00147">
    <property type="entry name" value="DNAPHOTLYASE"/>
</dbReference>
<evidence type="ECO:0000256" key="2">
    <source>
        <dbReference type="ARBA" id="ARBA00017881"/>
    </source>
</evidence>
<dbReference type="InterPro" id="IPR014133">
    <property type="entry name" value="Cry_DASH"/>
</dbReference>
<dbReference type="Gene3D" id="1.25.40.80">
    <property type="match status" value="1"/>
</dbReference>
<keyword evidence="5 7" id="KW-0157">Chromophore</keyword>
<dbReference type="GO" id="GO:0000719">
    <property type="term" value="P:photoreactive repair"/>
    <property type="evidence" value="ECO:0007669"/>
    <property type="project" value="TreeGrafter"/>
</dbReference>
<dbReference type="Pfam" id="PF00875">
    <property type="entry name" value="DNA_photolyase"/>
    <property type="match status" value="1"/>
</dbReference>
<comment type="cofactor">
    <cofactor evidence="6 7">
        <name>FAD</name>
        <dbReference type="ChEBI" id="CHEBI:57692"/>
    </cofactor>
    <text evidence="6 7">Binds 1 FAD per subunit.</text>
</comment>
<dbReference type="InterPro" id="IPR036134">
    <property type="entry name" value="Crypto/Photolyase_FAD-like_sf"/>
</dbReference>
<dbReference type="OrthoDB" id="9772484at2"/>
<dbReference type="PANTHER" id="PTHR11455">
    <property type="entry name" value="CRYPTOCHROME"/>
    <property type="match status" value="1"/>
</dbReference>
<dbReference type="InterPro" id="IPR014729">
    <property type="entry name" value="Rossmann-like_a/b/a_fold"/>
</dbReference>
<comment type="function">
    <text evidence="7">May have a photoreceptor function.</text>
</comment>
<evidence type="ECO:0000256" key="3">
    <source>
        <dbReference type="ARBA" id="ARBA00022630"/>
    </source>
</evidence>
<keyword evidence="4 6" id="KW-0274">FAD</keyword>
<proteinExistence type="inferred from homology"/>